<evidence type="ECO:0000313" key="11">
    <source>
        <dbReference type="Proteomes" id="UP000887565"/>
    </source>
</evidence>
<dbReference type="Proteomes" id="UP000887565">
    <property type="component" value="Unplaced"/>
</dbReference>
<comment type="similarity">
    <text evidence="2">Belongs to the PIEZO (TC 1.A.75) family.</text>
</comment>
<evidence type="ECO:0000256" key="6">
    <source>
        <dbReference type="SAM" id="MobiDB-lite"/>
    </source>
</evidence>
<dbReference type="WBParaSite" id="nRc.2.0.1.t35883-RA">
    <property type="protein sequence ID" value="nRc.2.0.1.t35883-RA"/>
    <property type="gene ID" value="nRc.2.0.1.g35883"/>
</dbReference>
<feature type="transmembrane region" description="Helical" evidence="7">
    <location>
        <begin position="427"/>
        <end position="454"/>
    </location>
</feature>
<feature type="compositionally biased region" description="Low complexity" evidence="6">
    <location>
        <begin position="37"/>
        <end position="52"/>
    </location>
</feature>
<dbReference type="GO" id="GO:0042391">
    <property type="term" value="P:regulation of membrane potential"/>
    <property type="evidence" value="ECO:0007669"/>
    <property type="project" value="TreeGrafter"/>
</dbReference>
<dbReference type="PANTHER" id="PTHR13167">
    <property type="entry name" value="PIEZO-TYPE MECHANOSENSITIVE ION CHANNEL COMPONENT"/>
    <property type="match status" value="1"/>
</dbReference>
<feature type="transmembrane region" description="Helical" evidence="7">
    <location>
        <begin position="642"/>
        <end position="669"/>
    </location>
</feature>
<evidence type="ECO:0000313" key="12">
    <source>
        <dbReference type="WBParaSite" id="nRc.2.0.1.t35883-RA"/>
    </source>
</evidence>
<name>A0A915KAT0_ROMCU</name>
<sequence length="998" mass="113878">LAHIAITKDLNLKETVSAAEKADERRTQSDTEMVGQATSTTISTKTADTPTASRRKSKSTSEFERMTNVDASSLSKVTHDAKSADRKPDSFTVSVLKFLRYACVSVPDHCAFWFNKWSRDYRYVAHVLKKEKRVLKENLSHAQQQGTINNVKKVRETIFSGEFGQRIHLVKSESEIDTVEKEVHDFWLQHNVFVRFFISLFYLLLSHTELLCYIMVILDQMKNASIISLPLPFLIFFWGTLRSPRPPQFFWVTVITYAMFMIVVKFIAQFEFGGSAIPINAPLDARRIIGIERMSYYASWDVALLMVLFFHRYVLKTLGLWKDADCGQDNLSKASTEQPDVAKSEEPVAIEDISVFEKEIPKTADSIELQELAQEAGTSSNAAVKCDDANVQSGVDDVKKYRKSCCTRCIDFYKRLLSPTFRYIMDLYAYMFLCDVICFLILTFGYSSFGVAAGKSDNGAENADVVANIKSNKVPLGFVIMLVSLMILIIIDRGIYLRKNIVARLVFQHLLVLLVHVWIFFALPAITDRSIQFAAQLWYFVKCVYFLLSAWQIRNGYPSRIFGNLLTKKYNLLNYSLFTGFMAAPFLFELRTLIDWIWTDTCMPLFDFFTMENIYSVIYRIKCMRKMEKDYPVPKGIAKGAVVKYGMGCPILILVILLVWLPLLLFALVNSIGVRSLPIQAKMIVSIEGYPPLYTMDVQKSSLQPMSQPEFDGLSTDKFEKDKLARTFLRDYTAGDTLKVAFRSSSNTKWDISTPSLDALEEDLKNPVEMSIEFEFVRPRQNAAKEPIRQTTKYKHVLNRDARSDFIKILKNKSKANSSDGVSVLRLYSPYVEIPPMGEIQPVKVLLYALTNESGPAENAYYGLDFALIGNDVAGYYWRIRSTNQTEFDIYNHIMMTAFVDRMFPSAFDSITSGGIIGVYIVVVLAAGNVLRNLVVNKALDIIIAEMPNVDRILQLCMDIFLVREAKDFLLELDLFAKLLFLFRSPETLIKWTRSKRD</sequence>
<evidence type="ECO:0000256" key="4">
    <source>
        <dbReference type="ARBA" id="ARBA00022989"/>
    </source>
</evidence>
<dbReference type="InterPro" id="IPR056768">
    <property type="entry name" value="THU_Piezo"/>
</dbReference>
<feature type="transmembrane region" description="Helical" evidence="7">
    <location>
        <begin position="248"/>
        <end position="268"/>
    </location>
</feature>
<dbReference type="Pfam" id="PF24874">
    <property type="entry name" value="Piezo_THU9_anchor"/>
    <property type="match status" value="1"/>
</dbReference>
<accession>A0A915KAT0</accession>
<dbReference type="PANTHER" id="PTHR13167:SF25">
    <property type="entry name" value="PIEZO-TYPE MECHANOSENSITIVE ION CHANNEL COMPONENT"/>
    <property type="match status" value="1"/>
</dbReference>
<comment type="subcellular location">
    <subcellularLocation>
        <location evidence="1">Membrane</location>
        <topology evidence="1">Multi-pass membrane protein</topology>
    </subcellularLocation>
</comment>
<evidence type="ECO:0000259" key="9">
    <source>
        <dbReference type="Pfam" id="PF23188"/>
    </source>
</evidence>
<evidence type="ECO:0000256" key="3">
    <source>
        <dbReference type="ARBA" id="ARBA00022692"/>
    </source>
</evidence>
<feature type="domain" description="Piezo transmembrane helical unit" evidence="9">
    <location>
        <begin position="205"/>
        <end position="322"/>
    </location>
</feature>
<dbReference type="GO" id="GO:0005261">
    <property type="term" value="F:monoatomic cation channel activity"/>
    <property type="evidence" value="ECO:0007669"/>
    <property type="project" value="TreeGrafter"/>
</dbReference>
<reference evidence="12" key="1">
    <citation type="submission" date="2022-11" db="UniProtKB">
        <authorList>
            <consortium name="WormBaseParasite"/>
        </authorList>
    </citation>
    <scope>IDENTIFICATION</scope>
</reference>
<feature type="transmembrane region" description="Helical" evidence="7">
    <location>
        <begin position="296"/>
        <end position="315"/>
    </location>
</feature>
<feature type="transmembrane region" description="Helical" evidence="7">
    <location>
        <begin position="474"/>
        <end position="491"/>
    </location>
</feature>
<keyword evidence="4 7" id="KW-1133">Transmembrane helix</keyword>
<evidence type="ECO:0000259" key="8">
    <source>
        <dbReference type="Pfam" id="PF12166"/>
    </source>
</evidence>
<feature type="region of interest" description="Disordered" evidence="6">
    <location>
        <begin position="18"/>
        <end position="65"/>
    </location>
</feature>
<evidence type="ECO:0000259" key="10">
    <source>
        <dbReference type="Pfam" id="PF24874"/>
    </source>
</evidence>
<evidence type="ECO:0000256" key="5">
    <source>
        <dbReference type="ARBA" id="ARBA00023136"/>
    </source>
</evidence>
<feature type="transmembrane region" description="Helical" evidence="7">
    <location>
        <begin position="196"/>
        <end position="218"/>
    </location>
</feature>
<organism evidence="11 12">
    <name type="scientific">Romanomermis culicivorax</name>
    <name type="common">Nematode worm</name>
    <dbReference type="NCBI Taxonomy" id="13658"/>
    <lineage>
        <taxon>Eukaryota</taxon>
        <taxon>Metazoa</taxon>
        <taxon>Ecdysozoa</taxon>
        <taxon>Nematoda</taxon>
        <taxon>Enoplea</taxon>
        <taxon>Dorylaimia</taxon>
        <taxon>Mermithida</taxon>
        <taxon>Mermithoidea</taxon>
        <taxon>Mermithidae</taxon>
        <taxon>Romanomermis</taxon>
    </lineage>
</organism>
<dbReference type="GO" id="GO:0071260">
    <property type="term" value="P:cellular response to mechanical stimulus"/>
    <property type="evidence" value="ECO:0007669"/>
    <property type="project" value="TreeGrafter"/>
</dbReference>
<evidence type="ECO:0000256" key="7">
    <source>
        <dbReference type="SAM" id="Phobius"/>
    </source>
</evidence>
<dbReference type="GO" id="GO:0008381">
    <property type="term" value="F:mechanosensitive monoatomic ion channel activity"/>
    <property type="evidence" value="ECO:0007669"/>
    <property type="project" value="InterPro"/>
</dbReference>
<feature type="transmembrane region" description="Helical" evidence="7">
    <location>
        <begin position="533"/>
        <end position="551"/>
    </location>
</feature>
<dbReference type="InterPro" id="IPR031334">
    <property type="entry name" value="Piezo_cap_dom"/>
</dbReference>
<feature type="transmembrane region" description="Helical" evidence="7">
    <location>
        <begin position="572"/>
        <end position="590"/>
    </location>
</feature>
<evidence type="ECO:0000256" key="1">
    <source>
        <dbReference type="ARBA" id="ARBA00004141"/>
    </source>
</evidence>
<keyword evidence="11" id="KW-1185">Reference proteome</keyword>
<dbReference type="AlphaFoldDB" id="A0A915KAT0"/>
<dbReference type="GO" id="GO:0050982">
    <property type="term" value="P:detection of mechanical stimulus"/>
    <property type="evidence" value="ECO:0007669"/>
    <property type="project" value="TreeGrafter"/>
</dbReference>
<dbReference type="Pfam" id="PF12166">
    <property type="entry name" value="Piezo_cap"/>
    <property type="match status" value="1"/>
</dbReference>
<feature type="compositionally biased region" description="Basic and acidic residues" evidence="6">
    <location>
        <begin position="20"/>
        <end position="29"/>
    </location>
</feature>
<feature type="transmembrane region" description="Helical" evidence="7">
    <location>
        <begin position="224"/>
        <end position="241"/>
    </location>
</feature>
<dbReference type="Pfam" id="PF23188">
    <property type="entry name" value="THU_Piezo1"/>
    <property type="match status" value="1"/>
</dbReference>
<feature type="domain" description="Piezo THU9 and anchor" evidence="10">
    <location>
        <begin position="426"/>
        <end position="667"/>
    </location>
</feature>
<keyword evidence="3 7" id="KW-0812">Transmembrane</keyword>
<feature type="domain" description="Piezo non-specific cation channel cap" evidence="8">
    <location>
        <begin position="703"/>
        <end position="995"/>
    </location>
</feature>
<keyword evidence="5 7" id="KW-0472">Membrane</keyword>
<feature type="transmembrane region" description="Helical" evidence="7">
    <location>
        <begin position="911"/>
        <end position="931"/>
    </location>
</feature>
<protein>
    <submittedName>
        <fullName evidence="12">Piezo non-specific cation channel R-Ras-binding domain-containing protein</fullName>
    </submittedName>
</protein>
<dbReference type="InterPro" id="IPR056770">
    <property type="entry name" value="Piezo_THU9_anchor"/>
</dbReference>
<evidence type="ECO:0000256" key="2">
    <source>
        <dbReference type="ARBA" id="ARBA00007821"/>
    </source>
</evidence>
<feature type="transmembrane region" description="Helical" evidence="7">
    <location>
        <begin position="503"/>
        <end position="527"/>
    </location>
</feature>
<dbReference type="GO" id="GO:0005886">
    <property type="term" value="C:plasma membrane"/>
    <property type="evidence" value="ECO:0007669"/>
    <property type="project" value="TreeGrafter"/>
</dbReference>
<feature type="transmembrane region" description="Helical" evidence="7">
    <location>
        <begin position="596"/>
        <end position="621"/>
    </location>
</feature>
<dbReference type="InterPro" id="IPR027272">
    <property type="entry name" value="Piezo"/>
</dbReference>
<dbReference type="OMA" id="KQANDEW"/>
<proteinExistence type="inferred from homology"/>